<dbReference type="Gene3D" id="1.10.238.260">
    <property type="match status" value="1"/>
</dbReference>
<sequence>MCAADTNGSFPRPSSQQRLPYQSVQDHLSDFGVEYIELTSPVRLGVVKNRLREHLQAQAQVQDPDSYANAYPASLFAMSTRQHPPLDVPCNLEDAKAAVATGVDGVDLVIGTARKRGPLTQLPWIESVLLIQLDVLPLDKCLNWCVRFVELSIAILKPISTTTPGVPSPMHMQRCWNAIKSRSEQLGLSMSDDQYKILTAKIKQMADIRPLAIDDTDSIIRAYHHELENPA</sequence>
<dbReference type="HOGENOM" id="CLU_1200067_0_0_1"/>
<dbReference type="AlphaFoldDB" id="A0A0B4F2Y9"/>
<dbReference type="EMBL" id="AZNF01000012">
    <property type="protein sequence ID" value="KID62172.1"/>
    <property type="molecule type" value="Genomic_DNA"/>
</dbReference>
<evidence type="ECO:0000313" key="4">
    <source>
        <dbReference type="EMBL" id="KID62172.1"/>
    </source>
</evidence>
<accession>A0A0B4F2Y9</accession>
<name>A0A0B4F2Y9_METAF</name>
<comment type="caution">
    <text evidence="4">The sequence shown here is derived from an EMBL/GenBank/DDBJ whole genome shotgun (WGS) entry which is preliminary data.</text>
</comment>
<dbReference type="GO" id="GO:0016740">
    <property type="term" value="F:transferase activity"/>
    <property type="evidence" value="ECO:0007669"/>
    <property type="project" value="UniProtKB-KW"/>
</dbReference>
<reference evidence="4 5" key="1">
    <citation type="journal article" date="2014" name="Proc. Natl. Acad. Sci. U.S.A.">
        <title>Trajectory and genomic determinants of fungal-pathogen speciation and host adaptation.</title>
        <authorList>
            <person name="Hu X."/>
            <person name="Xiao G."/>
            <person name="Zheng P."/>
            <person name="Shang Y."/>
            <person name="Su Y."/>
            <person name="Zhang X."/>
            <person name="Liu X."/>
            <person name="Zhan S."/>
            <person name="St Leger R.J."/>
            <person name="Wang C."/>
        </authorList>
    </citation>
    <scope>NUCLEOTIDE SEQUENCE [LARGE SCALE GENOMIC DNA]</scope>
    <source>
        <strain evidence="4 5">ARSEF 549</strain>
    </source>
</reference>
<gene>
    <name evidence="4" type="ORF">MAN_08176</name>
</gene>
<feature type="region of interest" description="Disordered" evidence="2">
    <location>
        <begin position="1"/>
        <end position="20"/>
    </location>
</feature>
<evidence type="ECO:0000259" key="3">
    <source>
        <dbReference type="Pfam" id="PF22617"/>
    </source>
</evidence>
<evidence type="ECO:0000256" key="2">
    <source>
        <dbReference type="SAM" id="MobiDB-lite"/>
    </source>
</evidence>
<dbReference type="Pfam" id="PF22617">
    <property type="entry name" value="HCS_D2"/>
    <property type="match status" value="1"/>
</dbReference>
<proteinExistence type="predicted"/>
<feature type="domain" description="2-isopropylmalate synthase/homocitrate synthase post-catalytic" evidence="3">
    <location>
        <begin position="175"/>
        <end position="209"/>
    </location>
</feature>
<protein>
    <submittedName>
        <fullName evidence="4">Homocitrate synthase</fullName>
    </submittedName>
</protein>
<keyword evidence="5" id="KW-1185">Reference proteome</keyword>
<evidence type="ECO:0000256" key="1">
    <source>
        <dbReference type="ARBA" id="ARBA00022679"/>
    </source>
</evidence>
<keyword evidence="1" id="KW-0808">Transferase</keyword>
<organism evidence="4 5">
    <name type="scientific">Metarhizium anisopliae (strain ARSEF 549)</name>
    <dbReference type="NCBI Taxonomy" id="3151832"/>
    <lineage>
        <taxon>Eukaryota</taxon>
        <taxon>Fungi</taxon>
        <taxon>Dikarya</taxon>
        <taxon>Ascomycota</taxon>
        <taxon>Pezizomycotina</taxon>
        <taxon>Sordariomycetes</taxon>
        <taxon>Hypocreomycetidae</taxon>
        <taxon>Hypocreales</taxon>
        <taxon>Clavicipitaceae</taxon>
        <taxon>Metarhizium</taxon>
    </lineage>
</organism>
<dbReference type="VEuPathDB" id="FungiDB:MAN_08176"/>
<feature type="non-terminal residue" evidence="4">
    <location>
        <position position="1"/>
    </location>
</feature>
<dbReference type="InterPro" id="IPR054691">
    <property type="entry name" value="LeuA/HCS_post-cat"/>
</dbReference>
<evidence type="ECO:0000313" key="5">
    <source>
        <dbReference type="Proteomes" id="UP000031186"/>
    </source>
</evidence>
<dbReference type="Proteomes" id="UP000031186">
    <property type="component" value="Unassembled WGS sequence"/>
</dbReference>